<gene>
    <name evidence="2" type="ORF">SOIL9_64720</name>
</gene>
<proteinExistence type="predicted"/>
<dbReference type="PANTHER" id="PTHR33608:SF12">
    <property type="entry name" value="DUF58 DOMAIN-CONTAINING PROTEIN"/>
    <property type="match status" value="1"/>
</dbReference>
<organism evidence="2 3">
    <name type="scientific">Gemmata massiliana</name>
    <dbReference type="NCBI Taxonomy" id="1210884"/>
    <lineage>
        <taxon>Bacteria</taxon>
        <taxon>Pseudomonadati</taxon>
        <taxon>Planctomycetota</taxon>
        <taxon>Planctomycetia</taxon>
        <taxon>Gemmatales</taxon>
        <taxon>Gemmataceae</taxon>
        <taxon>Gemmata</taxon>
    </lineage>
</organism>
<dbReference type="PANTHER" id="PTHR33608">
    <property type="entry name" value="BLL2464 PROTEIN"/>
    <property type="match status" value="1"/>
</dbReference>
<accession>A0A6P2CVW6</accession>
<dbReference type="Pfam" id="PF01882">
    <property type="entry name" value="DUF58"/>
    <property type="match status" value="1"/>
</dbReference>
<evidence type="ECO:0000259" key="1">
    <source>
        <dbReference type="Pfam" id="PF01882"/>
    </source>
</evidence>
<dbReference type="AlphaFoldDB" id="A0A6P2CVW6"/>
<reference evidence="2 3" key="1">
    <citation type="submission" date="2019-05" db="EMBL/GenBank/DDBJ databases">
        <authorList>
            <consortium name="Science for Life Laboratories"/>
        </authorList>
    </citation>
    <scope>NUCLEOTIDE SEQUENCE [LARGE SCALE GENOMIC DNA]</scope>
    <source>
        <strain evidence="2">Soil9</strain>
    </source>
</reference>
<name>A0A6P2CVW6_9BACT</name>
<sequence>MSAPDASAGVYVTLEQLAALRHKARGFSFLPRQPVTSLLAGGHTSKLRGRGLDFEEIRKYLPGDDPRTIDWKVTARMRSPHSRVFTEERERPVLLVVDQRIGMFFGSVKAMKSVVAAELAALAAWRTVAVKDRVGAIVFNDSEITEIRPQRTRSTVMHLLGTVAQRNRELRADSPAKPDPEMLNEALRRAVRVATHDFLVVLISDAAGSDPGTRQLVTTVARHNDVLIAFVFDPLETHLPAAGNLVVSDGARQMEVDTGSASVQNGFRREFDERFATAKKFLLTREVPVLPVRTDADVTDQVLRALGARPGGRRG</sequence>
<dbReference type="InterPro" id="IPR002881">
    <property type="entry name" value="DUF58"/>
</dbReference>
<keyword evidence="3" id="KW-1185">Reference proteome</keyword>
<evidence type="ECO:0000313" key="2">
    <source>
        <dbReference type="EMBL" id="VTR91242.1"/>
    </source>
</evidence>
<dbReference type="EMBL" id="LR593886">
    <property type="protein sequence ID" value="VTR91242.1"/>
    <property type="molecule type" value="Genomic_DNA"/>
</dbReference>
<dbReference type="Proteomes" id="UP000464178">
    <property type="component" value="Chromosome"/>
</dbReference>
<evidence type="ECO:0000313" key="3">
    <source>
        <dbReference type="Proteomes" id="UP000464178"/>
    </source>
</evidence>
<dbReference type="KEGG" id="gms:SOIL9_64720"/>
<protein>
    <recommendedName>
        <fullName evidence="1">DUF58 domain-containing protein</fullName>
    </recommendedName>
</protein>
<dbReference type="RefSeq" id="WP_232069516.1">
    <property type="nucleotide sequence ID" value="NZ_LR593886.1"/>
</dbReference>
<feature type="domain" description="DUF58" evidence="1">
    <location>
        <begin position="56"/>
        <end position="271"/>
    </location>
</feature>